<evidence type="ECO:0008006" key="5">
    <source>
        <dbReference type="Google" id="ProtNLM"/>
    </source>
</evidence>
<feature type="chain" id="PRO_5002243429" description="FAD-binding domain-containing protein" evidence="2">
    <location>
        <begin position="19"/>
        <end position="154"/>
    </location>
</feature>
<dbReference type="GeneID" id="27703552"/>
<feature type="signal peptide" evidence="2">
    <location>
        <begin position="1"/>
        <end position="18"/>
    </location>
</feature>
<feature type="region of interest" description="Disordered" evidence="1">
    <location>
        <begin position="97"/>
        <end position="154"/>
    </location>
</feature>
<evidence type="ECO:0000256" key="1">
    <source>
        <dbReference type="SAM" id="MobiDB-lite"/>
    </source>
</evidence>
<evidence type="ECO:0000256" key="2">
    <source>
        <dbReference type="SAM" id="SignalP"/>
    </source>
</evidence>
<protein>
    <recommendedName>
        <fullName evidence="5">FAD-binding domain-containing protein</fullName>
    </recommendedName>
</protein>
<evidence type="ECO:0000313" key="4">
    <source>
        <dbReference type="Proteomes" id="UP000053789"/>
    </source>
</evidence>
<name>A0A0D2H5L3_CLAB1</name>
<sequence>MSLNIIAVVAGIAGLVVAASSLQQAGKRVVVLEKSSLSTVVGAALHVNPNSGRVLAHLGFDAVATPGHPEPGMLVVHRADLHQALLRLAIKNEAEEDTSWGPLNNGRRRHRRAQAGPDDLVRPLRLKRSEDHHSVQRHPALAPFHLRSASHMGL</sequence>
<dbReference type="Gene3D" id="3.50.50.60">
    <property type="entry name" value="FAD/NAD(P)-binding domain"/>
    <property type="match status" value="1"/>
</dbReference>
<dbReference type="EMBL" id="KN846998">
    <property type="protein sequence ID" value="KIW88578.1"/>
    <property type="molecule type" value="Genomic_DNA"/>
</dbReference>
<accession>A0A0D2H5L3</accession>
<proteinExistence type="predicted"/>
<gene>
    <name evidence="3" type="ORF">Z519_10624</name>
</gene>
<dbReference type="HOGENOM" id="CLU_1704017_0_0_1"/>
<dbReference type="OrthoDB" id="9993796at2759"/>
<reference evidence="3" key="1">
    <citation type="submission" date="2015-01" db="EMBL/GenBank/DDBJ databases">
        <title>The Genome Sequence of Cladophialophora bantiana CBS 173.52.</title>
        <authorList>
            <consortium name="The Broad Institute Genomics Platform"/>
            <person name="Cuomo C."/>
            <person name="de Hoog S."/>
            <person name="Gorbushina A."/>
            <person name="Stielow B."/>
            <person name="Teixiera M."/>
            <person name="Abouelleil A."/>
            <person name="Chapman S.B."/>
            <person name="Priest M."/>
            <person name="Young S.K."/>
            <person name="Wortman J."/>
            <person name="Nusbaum C."/>
            <person name="Birren B."/>
        </authorList>
    </citation>
    <scope>NUCLEOTIDE SEQUENCE [LARGE SCALE GENOMIC DNA]</scope>
    <source>
        <strain evidence="3">CBS 173.52</strain>
    </source>
</reference>
<feature type="compositionally biased region" description="Basic and acidic residues" evidence="1">
    <location>
        <begin position="119"/>
        <end position="134"/>
    </location>
</feature>
<dbReference type="VEuPathDB" id="FungiDB:Z519_10624"/>
<dbReference type="Proteomes" id="UP000053789">
    <property type="component" value="Unassembled WGS sequence"/>
</dbReference>
<dbReference type="RefSeq" id="XP_016615247.1">
    <property type="nucleotide sequence ID" value="XM_016768340.1"/>
</dbReference>
<keyword evidence="2" id="KW-0732">Signal</keyword>
<organism evidence="3 4">
    <name type="scientific">Cladophialophora bantiana (strain ATCC 10958 / CBS 173.52 / CDC B-1940 / NIH 8579)</name>
    <name type="common">Xylohypha bantiana</name>
    <dbReference type="NCBI Taxonomy" id="1442370"/>
    <lineage>
        <taxon>Eukaryota</taxon>
        <taxon>Fungi</taxon>
        <taxon>Dikarya</taxon>
        <taxon>Ascomycota</taxon>
        <taxon>Pezizomycotina</taxon>
        <taxon>Eurotiomycetes</taxon>
        <taxon>Chaetothyriomycetidae</taxon>
        <taxon>Chaetothyriales</taxon>
        <taxon>Herpotrichiellaceae</taxon>
        <taxon>Cladophialophora</taxon>
    </lineage>
</organism>
<dbReference type="SUPFAM" id="SSF51905">
    <property type="entry name" value="FAD/NAD(P)-binding domain"/>
    <property type="match status" value="1"/>
</dbReference>
<dbReference type="InterPro" id="IPR036188">
    <property type="entry name" value="FAD/NAD-bd_sf"/>
</dbReference>
<evidence type="ECO:0000313" key="3">
    <source>
        <dbReference type="EMBL" id="KIW88578.1"/>
    </source>
</evidence>
<keyword evidence="4" id="KW-1185">Reference proteome</keyword>
<dbReference type="AlphaFoldDB" id="A0A0D2H5L3"/>